<dbReference type="InterPro" id="IPR017853">
    <property type="entry name" value="GH"/>
</dbReference>
<dbReference type="GO" id="GO:0004560">
    <property type="term" value="F:alpha-L-fucosidase activity"/>
    <property type="evidence" value="ECO:0007669"/>
    <property type="project" value="InterPro"/>
</dbReference>
<dbReference type="EC" id="3.2.1.51" evidence="2"/>
<proteinExistence type="inferred from homology"/>
<organism evidence="8 9">
    <name type="scientific">Algoriphagus chordae</name>
    <dbReference type="NCBI Taxonomy" id="237019"/>
    <lineage>
        <taxon>Bacteria</taxon>
        <taxon>Pseudomonadati</taxon>
        <taxon>Bacteroidota</taxon>
        <taxon>Cytophagia</taxon>
        <taxon>Cytophagales</taxon>
        <taxon>Cyclobacteriaceae</taxon>
        <taxon>Algoriphagus</taxon>
    </lineage>
</organism>
<protein>
    <recommendedName>
        <fullName evidence="2">alpha-L-fucosidase</fullName>
        <ecNumber evidence="2">3.2.1.51</ecNumber>
    </recommendedName>
</protein>
<accession>A0A2W7R8A0</accession>
<keyword evidence="3 6" id="KW-0732">Signal</keyword>
<evidence type="ECO:0000256" key="5">
    <source>
        <dbReference type="ARBA" id="ARBA00023295"/>
    </source>
</evidence>
<dbReference type="SMART" id="SM00812">
    <property type="entry name" value="Alpha_L_fucos"/>
    <property type="match status" value="1"/>
</dbReference>
<dbReference type="InterPro" id="IPR057739">
    <property type="entry name" value="Glyco_hydro_29_N"/>
</dbReference>
<dbReference type="InterPro" id="IPR008979">
    <property type="entry name" value="Galactose-bd-like_sf"/>
</dbReference>
<dbReference type="GO" id="GO:0005764">
    <property type="term" value="C:lysosome"/>
    <property type="evidence" value="ECO:0007669"/>
    <property type="project" value="TreeGrafter"/>
</dbReference>
<keyword evidence="9" id="KW-1185">Reference proteome</keyword>
<dbReference type="PANTHER" id="PTHR10030">
    <property type="entry name" value="ALPHA-L-FUCOSIDASE"/>
    <property type="match status" value="1"/>
</dbReference>
<evidence type="ECO:0000256" key="6">
    <source>
        <dbReference type="SAM" id="SignalP"/>
    </source>
</evidence>
<feature type="signal peptide" evidence="6">
    <location>
        <begin position="1"/>
        <end position="44"/>
    </location>
</feature>
<dbReference type="Pfam" id="PF01120">
    <property type="entry name" value="Alpha_L_fucos"/>
    <property type="match status" value="1"/>
</dbReference>
<dbReference type="InterPro" id="IPR000933">
    <property type="entry name" value="Glyco_hydro_29"/>
</dbReference>
<dbReference type="Proteomes" id="UP000248882">
    <property type="component" value="Unassembled WGS sequence"/>
</dbReference>
<feature type="chain" id="PRO_5015860811" description="alpha-L-fucosidase" evidence="6">
    <location>
        <begin position="45"/>
        <end position="486"/>
    </location>
</feature>
<name>A0A2W7R8A0_9BACT</name>
<evidence type="ECO:0000256" key="1">
    <source>
        <dbReference type="ARBA" id="ARBA00007951"/>
    </source>
</evidence>
<dbReference type="PANTHER" id="PTHR10030:SF37">
    <property type="entry name" value="ALPHA-L-FUCOSIDASE-RELATED"/>
    <property type="match status" value="1"/>
</dbReference>
<gene>
    <name evidence="8" type="ORF">LV85_02116</name>
</gene>
<dbReference type="AlphaFoldDB" id="A0A2W7R8A0"/>
<dbReference type="SUPFAM" id="SSF49785">
    <property type="entry name" value="Galactose-binding domain-like"/>
    <property type="match status" value="1"/>
</dbReference>
<dbReference type="Gene3D" id="3.20.20.80">
    <property type="entry name" value="Glycosidases"/>
    <property type="match status" value="1"/>
</dbReference>
<comment type="caution">
    <text evidence="8">The sequence shown here is derived from an EMBL/GenBank/DDBJ whole genome shotgun (WGS) entry which is preliminary data.</text>
</comment>
<keyword evidence="4" id="KW-0378">Hydrolase</keyword>
<evidence type="ECO:0000313" key="9">
    <source>
        <dbReference type="Proteomes" id="UP000248882"/>
    </source>
</evidence>
<sequence>MVSAFSLETTPWQYQMRNRILYQMKKTNFNILLLLFFGHFSLQAQNQLPTPTQAQLNWQNAEMAAVFHYDLHVFDGKVYNQAENRITPIADYNIFNPVKLDTDQWVKAAKEAGCKIAILTATHETGFALFQSDSNPYSMKALKWQDGTGDLLRDFKASCEKYGILPGVYIGIRWNSFYGIHDFKVEGESKFAQNRQQYYNSMVEGMVKEIFTNYGDWAMVWFDGGAHGPEQGGPDVLSIFEKYQPNGLFYHNLQRADMRWGGSESGTVPYPSWGTFPYQAVGAGESTKEEISRNNFALLKTGDPNGSYYMPAMSDAPLRGYGGHDWFWEPGRDELVYPLDKLVNMYYNSVGHNSTLILGLTPNAEGLLPETDTKRLKELGDEINRRFENKIQSTSGTGTELHLKLDKKQKVNQVVLMEDIIQGERVRKFTIEGKTKGGWKTIFEGSVIGHKFIHQFEAMEVSDLRLKIIESIGEAQIKDFSVYSFD</sequence>
<evidence type="ECO:0000313" key="8">
    <source>
        <dbReference type="EMBL" id="PZX51967.1"/>
    </source>
</evidence>
<dbReference type="GO" id="GO:0006004">
    <property type="term" value="P:fucose metabolic process"/>
    <property type="evidence" value="ECO:0007669"/>
    <property type="project" value="TreeGrafter"/>
</dbReference>
<dbReference type="EMBL" id="QKZT01000008">
    <property type="protein sequence ID" value="PZX51967.1"/>
    <property type="molecule type" value="Genomic_DNA"/>
</dbReference>
<evidence type="ECO:0000256" key="3">
    <source>
        <dbReference type="ARBA" id="ARBA00022729"/>
    </source>
</evidence>
<evidence type="ECO:0000256" key="2">
    <source>
        <dbReference type="ARBA" id="ARBA00012662"/>
    </source>
</evidence>
<feature type="domain" description="Glycoside hydrolase family 29 N-terminal" evidence="7">
    <location>
        <begin position="37"/>
        <end position="381"/>
    </location>
</feature>
<dbReference type="SUPFAM" id="SSF51445">
    <property type="entry name" value="(Trans)glycosidases"/>
    <property type="match status" value="1"/>
</dbReference>
<evidence type="ECO:0000259" key="7">
    <source>
        <dbReference type="Pfam" id="PF01120"/>
    </source>
</evidence>
<keyword evidence="5" id="KW-0326">Glycosidase</keyword>
<evidence type="ECO:0000256" key="4">
    <source>
        <dbReference type="ARBA" id="ARBA00022801"/>
    </source>
</evidence>
<dbReference type="GO" id="GO:0016139">
    <property type="term" value="P:glycoside catabolic process"/>
    <property type="evidence" value="ECO:0007669"/>
    <property type="project" value="TreeGrafter"/>
</dbReference>
<dbReference type="Gene3D" id="2.60.120.260">
    <property type="entry name" value="Galactose-binding domain-like"/>
    <property type="match status" value="1"/>
</dbReference>
<comment type="similarity">
    <text evidence="1">Belongs to the glycosyl hydrolase 29 family.</text>
</comment>
<reference evidence="8 9" key="1">
    <citation type="submission" date="2018-06" db="EMBL/GenBank/DDBJ databases">
        <title>Genomic Encyclopedia of Archaeal and Bacterial Type Strains, Phase II (KMG-II): from individual species to whole genera.</title>
        <authorList>
            <person name="Goeker M."/>
        </authorList>
    </citation>
    <scope>NUCLEOTIDE SEQUENCE [LARGE SCALE GENOMIC DNA]</scope>
    <source>
        <strain evidence="8 9">DSM 19830</strain>
    </source>
</reference>